<proteinExistence type="predicted"/>
<protein>
    <submittedName>
        <fullName evidence="1">DUF1292 domain-containing protein</fullName>
    </submittedName>
</protein>
<dbReference type="RefSeq" id="WP_324619710.1">
    <property type="nucleotide sequence ID" value="NZ_JAYKOT010000003.1"/>
</dbReference>
<dbReference type="AlphaFoldDB" id="A0AAW9MY79"/>
<dbReference type="Pfam" id="PF06949">
    <property type="entry name" value="DUF1292"/>
    <property type="match status" value="1"/>
</dbReference>
<reference evidence="1 2" key="1">
    <citation type="submission" date="2024-01" db="EMBL/GenBank/DDBJ databases">
        <title>Complete genome sequence of Citroniella saccharovorans strain M6.X9, isolated from human fecal sample.</title>
        <authorList>
            <person name="Cheng G."/>
            <person name="Westerholm M."/>
            <person name="Schnurer A."/>
        </authorList>
    </citation>
    <scope>NUCLEOTIDE SEQUENCE [LARGE SCALE GENOMIC DNA]</scope>
    <source>
        <strain evidence="1 2">DSM 29873</strain>
    </source>
</reference>
<sequence length="122" mass="14093">MNSNEKDLNNLNNGHHSCECGCNCDFHDHELDDDLEEMESIILTLNDGRVIDCAVLGIFDSGENEYIALVDTSSDEEMVLIYRYIEDENLEEGFKLENIENDEEYNKVIDTFSEIFIDEVEE</sequence>
<evidence type="ECO:0000313" key="2">
    <source>
        <dbReference type="Proteomes" id="UP001357733"/>
    </source>
</evidence>
<organism evidence="1 2">
    <name type="scientific">Citroniella saccharovorans</name>
    <dbReference type="NCBI Taxonomy" id="2053367"/>
    <lineage>
        <taxon>Bacteria</taxon>
        <taxon>Bacillati</taxon>
        <taxon>Bacillota</taxon>
        <taxon>Tissierellia</taxon>
        <taxon>Tissierellales</taxon>
        <taxon>Peptoniphilaceae</taxon>
        <taxon>Citroniella</taxon>
    </lineage>
</organism>
<comment type="caution">
    <text evidence="1">The sequence shown here is derived from an EMBL/GenBank/DDBJ whole genome shotgun (WGS) entry which is preliminary data.</text>
</comment>
<dbReference type="InterPro" id="IPR009711">
    <property type="entry name" value="UPF0473"/>
</dbReference>
<name>A0AAW9MY79_9FIRM</name>
<keyword evidence="2" id="KW-1185">Reference proteome</keyword>
<gene>
    <name evidence="1" type="ORF">VLK81_05785</name>
</gene>
<dbReference type="Proteomes" id="UP001357733">
    <property type="component" value="Unassembled WGS sequence"/>
</dbReference>
<accession>A0AAW9MY79</accession>
<dbReference type="EMBL" id="JAYKOT010000003">
    <property type="protein sequence ID" value="MEB3429525.1"/>
    <property type="molecule type" value="Genomic_DNA"/>
</dbReference>
<evidence type="ECO:0000313" key="1">
    <source>
        <dbReference type="EMBL" id="MEB3429525.1"/>
    </source>
</evidence>